<evidence type="ECO:0000259" key="3">
    <source>
        <dbReference type="Pfam" id="PF02397"/>
    </source>
</evidence>
<dbReference type="PANTHER" id="PTHR30576">
    <property type="entry name" value="COLANIC BIOSYNTHESIS UDP-GLUCOSE LIPID CARRIER TRANSFERASE"/>
    <property type="match status" value="1"/>
</dbReference>
<dbReference type="EMBL" id="CP117167">
    <property type="protein sequence ID" value="WCT10560.1"/>
    <property type="molecule type" value="Genomic_DNA"/>
</dbReference>
<proteinExistence type="inferred from homology"/>
<keyword evidence="2" id="KW-1133">Transmembrane helix</keyword>
<accession>A0ABY7T290</accession>
<evidence type="ECO:0000313" key="5">
    <source>
        <dbReference type="Proteomes" id="UP001216139"/>
    </source>
</evidence>
<dbReference type="InterPro" id="IPR011006">
    <property type="entry name" value="CheY-like_superfamily"/>
</dbReference>
<reference evidence="4 5" key="1">
    <citation type="submission" date="2023-02" db="EMBL/GenBank/DDBJ databases">
        <title>Genome sequence of Mucilaginibacter jinjuensis strain KACC 16571.</title>
        <authorList>
            <person name="Kim S."/>
            <person name="Heo J."/>
            <person name="Kwon S.-W."/>
        </authorList>
    </citation>
    <scope>NUCLEOTIDE SEQUENCE [LARGE SCALE GENOMIC DNA]</scope>
    <source>
        <strain evidence="4 5">KACC 16571</strain>
    </source>
</reference>
<evidence type="ECO:0000313" key="4">
    <source>
        <dbReference type="EMBL" id="WCT10560.1"/>
    </source>
</evidence>
<keyword evidence="4" id="KW-0808">Transferase</keyword>
<sequence length="418" mass="46889">MGDSTLADGNINYLAVIHGSEDVIAMLNCCDFEDRQILYFNNGVELASAWESKKLNIVGIISQSEILAPSGITLLEAFKNKGLPNVPFFLISNQYNSNLRKLALQAGVVDVFKAPAKMHKVQLRVNFLINHWKDIKSKVHEKVNDTYTVPRGKRAFDIFFSGLALLMLSPLFLLIYILVRLESKGPAFYYSLRVGTGYRVFKFYKFRSMFVNADQRLKDLKHLNQYSASGADAPADSPAPVTNAAPVETQKSVSPSPVTTMLCNDCLKAGKCQFPVYADKNSWCEKDYASNKKTAAGSAFFKLKNDPRITKVGNFIRNTSIDELPQLWNVFIGDMSIVGNRPLPLYEAEKLTTDKYALRFNAPAGITGLWQVEKRGKGDMSEEERLMLDNVYAKNHSLKNDLRLIFKTIPALLQKESV</sequence>
<dbReference type="Proteomes" id="UP001216139">
    <property type="component" value="Chromosome"/>
</dbReference>
<organism evidence="4 5">
    <name type="scientific">Mucilaginibacter jinjuensis</name>
    <dbReference type="NCBI Taxonomy" id="1176721"/>
    <lineage>
        <taxon>Bacteria</taxon>
        <taxon>Pseudomonadati</taxon>
        <taxon>Bacteroidota</taxon>
        <taxon>Sphingobacteriia</taxon>
        <taxon>Sphingobacteriales</taxon>
        <taxon>Sphingobacteriaceae</taxon>
        <taxon>Mucilaginibacter</taxon>
    </lineage>
</organism>
<name>A0ABY7T290_9SPHI</name>
<comment type="similarity">
    <text evidence="1">Belongs to the bacterial sugar transferase family.</text>
</comment>
<evidence type="ECO:0000256" key="2">
    <source>
        <dbReference type="SAM" id="Phobius"/>
    </source>
</evidence>
<protein>
    <submittedName>
        <fullName evidence="4">Sugar transferase</fullName>
    </submittedName>
</protein>
<dbReference type="Pfam" id="PF02397">
    <property type="entry name" value="Bac_transf"/>
    <property type="match status" value="1"/>
</dbReference>
<dbReference type="RefSeq" id="WP_273628749.1">
    <property type="nucleotide sequence ID" value="NZ_CP117167.1"/>
</dbReference>
<dbReference type="InterPro" id="IPR003362">
    <property type="entry name" value="Bact_transf"/>
</dbReference>
<feature type="transmembrane region" description="Helical" evidence="2">
    <location>
        <begin position="158"/>
        <end position="179"/>
    </location>
</feature>
<dbReference type="SUPFAM" id="SSF52172">
    <property type="entry name" value="CheY-like"/>
    <property type="match status" value="1"/>
</dbReference>
<feature type="domain" description="Bacterial sugar transferase" evidence="3">
    <location>
        <begin position="153"/>
        <end position="413"/>
    </location>
</feature>
<gene>
    <name evidence="4" type="ORF">PQO05_17625</name>
</gene>
<dbReference type="PANTHER" id="PTHR30576:SF0">
    <property type="entry name" value="UNDECAPRENYL-PHOSPHATE N-ACETYLGALACTOSAMINYL 1-PHOSPHATE TRANSFERASE-RELATED"/>
    <property type="match status" value="1"/>
</dbReference>
<dbReference type="GO" id="GO:0016740">
    <property type="term" value="F:transferase activity"/>
    <property type="evidence" value="ECO:0007669"/>
    <property type="project" value="UniProtKB-KW"/>
</dbReference>
<evidence type="ECO:0000256" key="1">
    <source>
        <dbReference type="ARBA" id="ARBA00006464"/>
    </source>
</evidence>
<keyword evidence="5" id="KW-1185">Reference proteome</keyword>
<keyword evidence="2" id="KW-0472">Membrane</keyword>
<keyword evidence="2" id="KW-0812">Transmembrane</keyword>